<dbReference type="Pfam" id="PF02225">
    <property type="entry name" value="PA"/>
    <property type="match status" value="1"/>
</dbReference>
<dbReference type="Proteomes" id="UP001177140">
    <property type="component" value="Unassembled WGS sequence"/>
</dbReference>
<sequence>MLKPLYLNFSLSYLYSFCYFFILQGYGVNAFYHDIEYPLLYGGNGLTGCTKEAAQFCTTGCLDRELVKGKIVICDAAAGLDEAFESGASGVILIDEKFSDGDYVVYPLSATLISIEIGEVVKSYLKSTKDPVATIRKSESSIDYKAPVVASFSSRGPNNIFHDIIKA</sequence>
<dbReference type="InterPro" id="IPR036852">
    <property type="entry name" value="Peptidase_S8/S53_dom_sf"/>
</dbReference>
<dbReference type="EMBL" id="JAJJMA010300341">
    <property type="protein sequence ID" value="MCL7048055.1"/>
    <property type="molecule type" value="Genomic_DNA"/>
</dbReference>
<keyword evidence="6" id="KW-1185">Reference proteome</keyword>
<dbReference type="PANTHER" id="PTHR10795">
    <property type="entry name" value="PROPROTEIN CONVERTASE SUBTILISIN/KEXIN"/>
    <property type="match status" value="1"/>
</dbReference>
<dbReference type="InterPro" id="IPR045051">
    <property type="entry name" value="SBT"/>
</dbReference>
<evidence type="ECO:0000256" key="3">
    <source>
        <dbReference type="SAM" id="Phobius"/>
    </source>
</evidence>
<evidence type="ECO:0000256" key="2">
    <source>
        <dbReference type="ARBA" id="ARBA00022729"/>
    </source>
</evidence>
<dbReference type="GO" id="GO:0004252">
    <property type="term" value="F:serine-type endopeptidase activity"/>
    <property type="evidence" value="ECO:0007669"/>
    <property type="project" value="InterPro"/>
</dbReference>
<dbReference type="GO" id="GO:0006508">
    <property type="term" value="P:proteolysis"/>
    <property type="evidence" value="ECO:0007669"/>
    <property type="project" value="InterPro"/>
</dbReference>
<comment type="caution">
    <text evidence="5">The sequence shown here is derived from an EMBL/GenBank/DDBJ whole genome shotgun (WGS) entry which is preliminary data.</text>
</comment>
<feature type="transmembrane region" description="Helical" evidence="3">
    <location>
        <begin position="12"/>
        <end position="32"/>
    </location>
</feature>
<dbReference type="Gene3D" id="3.40.50.200">
    <property type="entry name" value="Peptidase S8/S53 domain"/>
    <property type="match status" value="1"/>
</dbReference>
<gene>
    <name evidence="5" type="ORF">MKW94_005028</name>
</gene>
<evidence type="ECO:0000256" key="1">
    <source>
        <dbReference type="ARBA" id="ARBA00011073"/>
    </source>
</evidence>
<keyword evidence="3" id="KW-0812">Transmembrane</keyword>
<dbReference type="AlphaFoldDB" id="A0AA41VVK5"/>
<evidence type="ECO:0000313" key="6">
    <source>
        <dbReference type="Proteomes" id="UP001177140"/>
    </source>
</evidence>
<evidence type="ECO:0000313" key="5">
    <source>
        <dbReference type="EMBL" id="MCL7048055.1"/>
    </source>
</evidence>
<keyword evidence="2" id="KW-0732">Signal</keyword>
<organism evidence="5 6">
    <name type="scientific">Papaver nudicaule</name>
    <name type="common">Iceland poppy</name>
    <dbReference type="NCBI Taxonomy" id="74823"/>
    <lineage>
        <taxon>Eukaryota</taxon>
        <taxon>Viridiplantae</taxon>
        <taxon>Streptophyta</taxon>
        <taxon>Embryophyta</taxon>
        <taxon>Tracheophyta</taxon>
        <taxon>Spermatophyta</taxon>
        <taxon>Magnoliopsida</taxon>
        <taxon>Ranunculales</taxon>
        <taxon>Papaveraceae</taxon>
        <taxon>Papaveroideae</taxon>
        <taxon>Papaver</taxon>
    </lineage>
</organism>
<proteinExistence type="inferred from homology"/>
<dbReference type="InterPro" id="IPR003137">
    <property type="entry name" value="PA_domain"/>
</dbReference>
<feature type="non-terminal residue" evidence="5">
    <location>
        <position position="1"/>
    </location>
</feature>
<protein>
    <recommendedName>
        <fullName evidence="4">PA domain-containing protein</fullName>
    </recommendedName>
</protein>
<accession>A0AA41VVK5</accession>
<feature type="domain" description="PA" evidence="4">
    <location>
        <begin position="36"/>
        <end position="98"/>
    </location>
</feature>
<comment type="similarity">
    <text evidence="1">Belongs to the peptidase S8 family.</text>
</comment>
<evidence type="ECO:0000259" key="4">
    <source>
        <dbReference type="Pfam" id="PF02225"/>
    </source>
</evidence>
<dbReference type="Gene3D" id="3.50.30.30">
    <property type="match status" value="1"/>
</dbReference>
<keyword evidence="3" id="KW-0472">Membrane</keyword>
<reference evidence="5" key="1">
    <citation type="submission" date="2022-03" db="EMBL/GenBank/DDBJ databases">
        <title>A functionally conserved STORR gene fusion in Papaver species that diverged 16.8 million years ago.</title>
        <authorList>
            <person name="Catania T."/>
        </authorList>
    </citation>
    <scope>NUCLEOTIDE SEQUENCE</scope>
    <source>
        <strain evidence="5">S-191538</strain>
    </source>
</reference>
<dbReference type="CDD" id="cd02120">
    <property type="entry name" value="PA_subtilisin_like"/>
    <property type="match status" value="1"/>
</dbReference>
<keyword evidence="3" id="KW-1133">Transmembrane helix</keyword>
<name>A0AA41VVK5_PAPNU</name>